<dbReference type="PANTHER" id="PTHR30204:SF69">
    <property type="entry name" value="MERR-FAMILY TRANSCRIPTIONAL REGULATOR"/>
    <property type="match status" value="1"/>
</dbReference>
<dbReference type="AlphaFoldDB" id="A0AAE3D6T5"/>
<protein>
    <submittedName>
        <fullName evidence="7">Helix-turn-helix domain-containing protein</fullName>
    </submittedName>
</protein>
<organism evidence="7 8">
    <name type="scientific">Waltera acetigignens</name>
    <dbReference type="NCBI Taxonomy" id="2981769"/>
    <lineage>
        <taxon>Bacteria</taxon>
        <taxon>Bacillati</taxon>
        <taxon>Bacillota</taxon>
        <taxon>Clostridia</taxon>
        <taxon>Lachnospirales</taxon>
        <taxon>Lachnospiraceae</taxon>
        <taxon>Waltera</taxon>
    </lineage>
</organism>
<feature type="compositionally biased region" description="Basic and acidic residues" evidence="5">
    <location>
        <begin position="218"/>
        <end position="246"/>
    </location>
</feature>
<comment type="caution">
    <text evidence="7">The sequence shown here is derived from an EMBL/GenBank/DDBJ whole genome shotgun (WGS) entry which is preliminary data.</text>
</comment>
<dbReference type="SUPFAM" id="SSF46955">
    <property type="entry name" value="Putative DNA-binding domain"/>
    <property type="match status" value="1"/>
</dbReference>
<dbReference type="InterPro" id="IPR009061">
    <property type="entry name" value="DNA-bd_dom_put_sf"/>
</dbReference>
<evidence type="ECO:0000256" key="4">
    <source>
        <dbReference type="ARBA" id="ARBA00023163"/>
    </source>
</evidence>
<dbReference type="PANTHER" id="PTHR30204">
    <property type="entry name" value="REDOX-CYCLING DRUG-SENSING TRANSCRIPTIONAL ACTIVATOR SOXR"/>
    <property type="match status" value="1"/>
</dbReference>
<keyword evidence="2" id="KW-0805">Transcription regulation</keyword>
<sequence>MGEYLLISDAAKQVKVESHVLRYWEEELHLPIKRNELGHRYYTKEDVERFKEIKSMKERGLQLKAIKMILKDGRLDVLPEEREKEPVEARKEPAEVRTPHMAIEIVDKPVDKEMPIQPQERICTVPEKEGLQSESREEKAKRLQWILQQLIREAVRENNQDLCRELKESMVKELDYQFRSREEREEERDRRLEQRSEEYYQKMDELLRKKTRGQLRKQQKEERRTKVEKESTEIADKENTGREIKAEKKKRHFIF</sequence>
<dbReference type="SMART" id="SM00422">
    <property type="entry name" value="HTH_MERR"/>
    <property type="match status" value="1"/>
</dbReference>
<keyword evidence="1" id="KW-0678">Repressor</keyword>
<feature type="domain" description="HTH merR-type" evidence="6">
    <location>
        <begin position="4"/>
        <end position="72"/>
    </location>
</feature>
<keyword evidence="4" id="KW-0804">Transcription</keyword>
<evidence type="ECO:0000256" key="1">
    <source>
        <dbReference type="ARBA" id="ARBA00022491"/>
    </source>
</evidence>
<name>A0AAE3D6T5_9FIRM</name>
<dbReference type="RefSeq" id="WP_227732760.1">
    <property type="nucleotide sequence ID" value="NZ_JAJEPV010000008.1"/>
</dbReference>
<evidence type="ECO:0000313" key="8">
    <source>
        <dbReference type="Proteomes" id="UP001197795"/>
    </source>
</evidence>
<proteinExistence type="predicted"/>
<dbReference type="Proteomes" id="UP001197795">
    <property type="component" value="Unassembled WGS sequence"/>
</dbReference>
<dbReference type="InterPro" id="IPR000551">
    <property type="entry name" value="MerR-type_HTH_dom"/>
</dbReference>
<evidence type="ECO:0000313" key="7">
    <source>
        <dbReference type="EMBL" id="MCC2118862.1"/>
    </source>
</evidence>
<dbReference type="Gene3D" id="1.10.1660.10">
    <property type="match status" value="1"/>
</dbReference>
<dbReference type="Pfam" id="PF13411">
    <property type="entry name" value="MerR_1"/>
    <property type="match status" value="1"/>
</dbReference>
<dbReference type="PROSITE" id="PS50937">
    <property type="entry name" value="HTH_MERR_2"/>
    <property type="match status" value="1"/>
</dbReference>
<accession>A0AAE3D6T5</accession>
<evidence type="ECO:0000259" key="6">
    <source>
        <dbReference type="PROSITE" id="PS50937"/>
    </source>
</evidence>
<evidence type="ECO:0000256" key="3">
    <source>
        <dbReference type="ARBA" id="ARBA00023125"/>
    </source>
</evidence>
<keyword evidence="3" id="KW-0238">DNA-binding</keyword>
<dbReference type="GO" id="GO:0003677">
    <property type="term" value="F:DNA binding"/>
    <property type="evidence" value="ECO:0007669"/>
    <property type="project" value="UniProtKB-KW"/>
</dbReference>
<dbReference type="InterPro" id="IPR047057">
    <property type="entry name" value="MerR_fam"/>
</dbReference>
<feature type="region of interest" description="Disordered" evidence="5">
    <location>
        <begin position="203"/>
        <end position="255"/>
    </location>
</feature>
<keyword evidence="8" id="KW-1185">Reference proteome</keyword>
<reference evidence="7 8" key="1">
    <citation type="submission" date="2021-10" db="EMBL/GenBank/DDBJ databases">
        <title>Anaerobic single-cell dispensing facilitates the cultivation of human gut bacteria.</title>
        <authorList>
            <person name="Afrizal A."/>
        </authorList>
    </citation>
    <scope>NUCLEOTIDE SEQUENCE [LARGE SCALE GENOMIC DNA]</scope>
    <source>
        <strain evidence="7 8">CLA-AA-H273</strain>
    </source>
</reference>
<evidence type="ECO:0000256" key="5">
    <source>
        <dbReference type="SAM" id="MobiDB-lite"/>
    </source>
</evidence>
<dbReference type="GO" id="GO:0003700">
    <property type="term" value="F:DNA-binding transcription factor activity"/>
    <property type="evidence" value="ECO:0007669"/>
    <property type="project" value="InterPro"/>
</dbReference>
<dbReference type="EMBL" id="JAJEPV010000008">
    <property type="protein sequence ID" value="MCC2118862.1"/>
    <property type="molecule type" value="Genomic_DNA"/>
</dbReference>
<gene>
    <name evidence="7" type="ORF">LKD75_04515</name>
</gene>
<evidence type="ECO:0000256" key="2">
    <source>
        <dbReference type="ARBA" id="ARBA00023015"/>
    </source>
</evidence>